<feature type="compositionally biased region" description="Polar residues" evidence="1">
    <location>
        <begin position="52"/>
        <end position="69"/>
    </location>
</feature>
<dbReference type="HOGENOM" id="CLU_1315835_0_0_1"/>
<feature type="compositionally biased region" description="Polar residues" evidence="1">
    <location>
        <begin position="17"/>
        <end position="38"/>
    </location>
</feature>
<feature type="compositionally biased region" description="Basic and acidic residues" evidence="1">
    <location>
        <begin position="1"/>
        <end position="15"/>
    </location>
</feature>
<dbReference type="EMBL" id="KN833036">
    <property type="protein sequence ID" value="KIM76283.1"/>
    <property type="molecule type" value="Genomic_DNA"/>
</dbReference>
<evidence type="ECO:0000313" key="2">
    <source>
        <dbReference type="EMBL" id="KIM76283.1"/>
    </source>
</evidence>
<organism evidence="2 3">
    <name type="scientific">Piloderma croceum (strain F 1598)</name>
    <dbReference type="NCBI Taxonomy" id="765440"/>
    <lineage>
        <taxon>Eukaryota</taxon>
        <taxon>Fungi</taxon>
        <taxon>Dikarya</taxon>
        <taxon>Basidiomycota</taxon>
        <taxon>Agaricomycotina</taxon>
        <taxon>Agaricomycetes</taxon>
        <taxon>Agaricomycetidae</taxon>
        <taxon>Atheliales</taxon>
        <taxon>Atheliaceae</taxon>
        <taxon>Piloderma</taxon>
    </lineage>
</organism>
<protein>
    <submittedName>
        <fullName evidence="2">Uncharacterized protein</fullName>
    </submittedName>
</protein>
<proteinExistence type="predicted"/>
<keyword evidence="3" id="KW-1185">Reference proteome</keyword>
<evidence type="ECO:0000256" key="1">
    <source>
        <dbReference type="SAM" id="MobiDB-lite"/>
    </source>
</evidence>
<gene>
    <name evidence="2" type="ORF">PILCRDRAFT_91673</name>
</gene>
<name>A0A0C3AQS1_PILCF</name>
<feature type="region of interest" description="Disordered" evidence="1">
    <location>
        <begin position="1"/>
        <end position="84"/>
    </location>
</feature>
<dbReference type="InParanoid" id="A0A0C3AQS1"/>
<accession>A0A0C3AQS1</accession>
<evidence type="ECO:0000313" key="3">
    <source>
        <dbReference type="Proteomes" id="UP000054166"/>
    </source>
</evidence>
<dbReference type="Proteomes" id="UP000054166">
    <property type="component" value="Unassembled WGS sequence"/>
</dbReference>
<reference evidence="3" key="2">
    <citation type="submission" date="2015-01" db="EMBL/GenBank/DDBJ databases">
        <title>Evolutionary Origins and Diversification of the Mycorrhizal Mutualists.</title>
        <authorList>
            <consortium name="DOE Joint Genome Institute"/>
            <consortium name="Mycorrhizal Genomics Consortium"/>
            <person name="Kohler A."/>
            <person name="Kuo A."/>
            <person name="Nagy L.G."/>
            <person name="Floudas D."/>
            <person name="Copeland A."/>
            <person name="Barry K.W."/>
            <person name="Cichocki N."/>
            <person name="Veneault-Fourrey C."/>
            <person name="LaButti K."/>
            <person name="Lindquist E.A."/>
            <person name="Lipzen A."/>
            <person name="Lundell T."/>
            <person name="Morin E."/>
            <person name="Murat C."/>
            <person name="Riley R."/>
            <person name="Ohm R."/>
            <person name="Sun H."/>
            <person name="Tunlid A."/>
            <person name="Henrissat B."/>
            <person name="Grigoriev I.V."/>
            <person name="Hibbett D.S."/>
            <person name="Martin F."/>
        </authorList>
    </citation>
    <scope>NUCLEOTIDE SEQUENCE [LARGE SCALE GENOMIC DNA]</scope>
    <source>
        <strain evidence="3">F 1598</strain>
    </source>
</reference>
<reference evidence="2 3" key="1">
    <citation type="submission" date="2014-04" db="EMBL/GenBank/DDBJ databases">
        <authorList>
            <consortium name="DOE Joint Genome Institute"/>
            <person name="Kuo A."/>
            <person name="Tarkka M."/>
            <person name="Buscot F."/>
            <person name="Kohler A."/>
            <person name="Nagy L.G."/>
            <person name="Floudas D."/>
            <person name="Copeland A."/>
            <person name="Barry K.W."/>
            <person name="Cichocki N."/>
            <person name="Veneault-Fourrey C."/>
            <person name="LaButti K."/>
            <person name="Lindquist E.A."/>
            <person name="Lipzen A."/>
            <person name="Lundell T."/>
            <person name="Morin E."/>
            <person name="Murat C."/>
            <person name="Sun H."/>
            <person name="Tunlid A."/>
            <person name="Henrissat B."/>
            <person name="Grigoriev I.V."/>
            <person name="Hibbett D.S."/>
            <person name="Martin F."/>
            <person name="Nordberg H.P."/>
            <person name="Cantor M.N."/>
            <person name="Hua S.X."/>
        </authorList>
    </citation>
    <scope>NUCLEOTIDE SEQUENCE [LARGE SCALE GENOMIC DNA]</scope>
    <source>
        <strain evidence="2 3">F 1598</strain>
    </source>
</reference>
<dbReference type="AlphaFoldDB" id="A0A0C3AQS1"/>
<sequence>MQSRRDKFGSDEHSDALSPTSNRSSTELCSVSMTSSQGRYGFTRSFAPSAPSDRQAQSPSVSPTSTGQLQGYIPGQGLAGAPDLTPTMRFPLHYVERSQTDRPEINQPMSYWTANDGTTQPADVSPPPFAVALTNVLNITLFRELLLPQPLPSPCHGVYDETPGRWGGGIHPMQKDYRKRDKDGGGGGPAAIMLQQCTDNCSCAFNGIQ</sequence>